<protein>
    <recommendedName>
        <fullName evidence="9">Threonine/Serine exporter ThrE domain-containing protein</fullName>
    </recommendedName>
</protein>
<dbReference type="PANTHER" id="PTHR34390">
    <property type="entry name" value="UPF0442 PROTEIN YJJB-RELATED"/>
    <property type="match status" value="1"/>
</dbReference>
<reference evidence="10 11" key="2">
    <citation type="submission" date="2009-02" db="EMBL/GenBank/DDBJ databases">
        <title>Draft genome sequence of Blautia hydrogenotrophica DSM 10507 (Ruminococcus hydrogenotrophicus DSM 10507).</title>
        <authorList>
            <person name="Sudarsanam P."/>
            <person name="Ley R."/>
            <person name="Guruge J."/>
            <person name="Turnbaugh P.J."/>
            <person name="Mahowald M."/>
            <person name="Liep D."/>
            <person name="Gordon J."/>
        </authorList>
    </citation>
    <scope>NUCLEOTIDE SEQUENCE [LARGE SCALE GENOMIC DNA]</scope>
    <source>
        <strain evidence="11">DSM 10507 / JCM 14656 / S5a33</strain>
    </source>
</reference>
<organism evidence="10 11">
    <name type="scientific">Blautia hydrogenotrophica (strain DSM 10507 / JCM 14656 / S5a33)</name>
    <name type="common">Ruminococcus hydrogenotrophicus</name>
    <dbReference type="NCBI Taxonomy" id="476272"/>
    <lineage>
        <taxon>Bacteria</taxon>
        <taxon>Bacillati</taxon>
        <taxon>Bacillota</taxon>
        <taxon>Clostridia</taxon>
        <taxon>Lachnospirales</taxon>
        <taxon>Lachnospiraceae</taxon>
        <taxon>Blautia</taxon>
    </lineage>
</organism>
<feature type="transmembrane region" description="Helical" evidence="8">
    <location>
        <begin position="51"/>
        <end position="72"/>
    </location>
</feature>
<dbReference type="Pfam" id="PF12821">
    <property type="entry name" value="ThrE_2"/>
    <property type="match status" value="1"/>
</dbReference>
<reference evidence="10 11" key="1">
    <citation type="submission" date="2009-01" db="EMBL/GenBank/DDBJ databases">
        <authorList>
            <person name="Fulton L."/>
            <person name="Clifton S."/>
            <person name="Fulton B."/>
            <person name="Xu J."/>
            <person name="Minx P."/>
            <person name="Pepin K.H."/>
            <person name="Johnson M."/>
            <person name="Bhonagiri V."/>
            <person name="Nash W.E."/>
            <person name="Mardis E.R."/>
            <person name="Wilson R.K."/>
        </authorList>
    </citation>
    <scope>NUCLEOTIDE SEQUENCE [LARGE SCALE GENOMIC DNA]</scope>
    <source>
        <strain evidence="11">DSM 10507 / JCM 14656 / S5a33</strain>
    </source>
</reference>
<evidence type="ECO:0000256" key="6">
    <source>
        <dbReference type="ARBA" id="ARBA00023136"/>
    </source>
</evidence>
<dbReference type="GeneID" id="86820996"/>
<dbReference type="GO" id="GO:0005886">
    <property type="term" value="C:plasma membrane"/>
    <property type="evidence" value="ECO:0007669"/>
    <property type="project" value="UniProtKB-SubCell"/>
</dbReference>
<evidence type="ECO:0000256" key="5">
    <source>
        <dbReference type="ARBA" id="ARBA00022989"/>
    </source>
</evidence>
<comment type="similarity">
    <text evidence="7">Belongs to the ThrE exporter (TC 2.A.79) family.</text>
</comment>
<dbReference type="InterPro" id="IPR024528">
    <property type="entry name" value="ThrE_2"/>
</dbReference>
<evidence type="ECO:0000256" key="2">
    <source>
        <dbReference type="ARBA" id="ARBA00022475"/>
    </source>
</evidence>
<gene>
    <name evidence="10" type="ORF">RUMHYD_02221</name>
</gene>
<evidence type="ECO:0000256" key="8">
    <source>
        <dbReference type="SAM" id="Phobius"/>
    </source>
</evidence>
<evidence type="ECO:0000256" key="4">
    <source>
        <dbReference type="ARBA" id="ARBA00022692"/>
    </source>
</evidence>
<evidence type="ECO:0000259" key="9">
    <source>
        <dbReference type="Pfam" id="PF12821"/>
    </source>
</evidence>
<dbReference type="EMBL" id="ACBZ01000119">
    <property type="protein sequence ID" value="EEG48872.1"/>
    <property type="molecule type" value="Genomic_DNA"/>
</dbReference>
<comment type="caution">
    <text evidence="10">The sequence shown here is derived from an EMBL/GenBank/DDBJ whole genome shotgun (WGS) entry which is preliminary data.</text>
</comment>
<evidence type="ECO:0000256" key="1">
    <source>
        <dbReference type="ARBA" id="ARBA00004651"/>
    </source>
</evidence>
<evidence type="ECO:0000313" key="11">
    <source>
        <dbReference type="Proteomes" id="UP000003100"/>
    </source>
</evidence>
<evidence type="ECO:0000256" key="3">
    <source>
        <dbReference type="ARBA" id="ARBA00022519"/>
    </source>
</evidence>
<comment type="subcellular location">
    <subcellularLocation>
        <location evidence="1">Cell membrane</location>
        <topology evidence="1">Multi-pass membrane protein</topology>
    </subcellularLocation>
</comment>
<dbReference type="AlphaFoldDB" id="C0CMY3"/>
<feature type="domain" description="Threonine/Serine exporter ThrE" evidence="9">
    <location>
        <begin position="8"/>
        <end position="134"/>
    </location>
</feature>
<accession>C0CMY3</accession>
<feature type="transmembrane region" description="Helical" evidence="8">
    <location>
        <begin position="6"/>
        <end position="23"/>
    </location>
</feature>
<dbReference type="Proteomes" id="UP000003100">
    <property type="component" value="Unassembled WGS sequence"/>
</dbReference>
<proteinExistence type="inferred from homology"/>
<dbReference type="PANTHER" id="PTHR34390:SF1">
    <property type="entry name" value="SUCCINATE TRANSPORTER SUBUNIT YJJB-RELATED"/>
    <property type="match status" value="1"/>
</dbReference>
<keyword evidence="4 8" id="KW-0812">Transmembrane</keyword>
<name>C0CMY3_BLAHS</name>
<feature type="transmembrane region" description="Helical" evidence="8">
    <location>
        <begin position="117"/>
        <end position="140"/>
    </location>
</feature>
<dbReference type="InterPro" id="IPR050539">
    <property type="entry name" value="ThrE_Dicarb/AminoAcid_Exp"/>
</dbReference>
<dbReference type="GO" id="GO:0015744">
    <property type="term" value="P:succinate transport"/>
    <property type="evidence" value="ECO:0007669"/>
    <property type="project" value="TreeGrafter"/>
</dbReference>
<dbReference type="RefSeq" id="WP_005949393.1">
    <property type="nucleotide sequence ID" value="NZ_CP136423.1"/>
</dbReference>
<dbReference type="eggNOG" id="COG3610">
    <property type="taxonomic scope" value="Bacteria"/>
</dbReference>
<dbReference type="PATRIC" id="fig|476272.21.peg.1654"/>
<keyword evidence="2" id="KW-1003">Cell membrane</keyword>
<evidence type="ECO:0000313" key="10">
    <source>
        <dbReference type="EMBL" id="EEG48872.1"/>
    </source>
</evidence>
<keyword evidence="3" id="KW-0997">Cell inner membrane</keyword>
<keyword evidence="6 8" id="KW-0472">Membrane</keyword>
<feature type="transmembrane region" description="Helical" evidence="8">
    <location>
        <begin position="28"/>
        <end position="45"/>
    </location>
</feature>
<evidence type="ECO:0000256" key="7">
    <source>
        <dbReference type="ARBA" id="ARBA00034125"/>
    </source>
</evidence>
<feature type="transmembrane region" description="Helical" evidence="8">
    <location>
        <begin position="79"/>
        <end position="97"/>
    </location>
</feature>
<dbReference type="HOGENOM" id="CLU_117642_0_0_9"/>
<keyword evidence="11" id="KW-1185">Reference proteome</keyword>
<keyword evidence="5 8" id="KW-1133">Transmembrane helix</keyword>
<sequence>MAQFIQLASAFGGALGFACVFNIRGKKAFLAAVGGAIGWGGFLLVQNLFGASDYFCGFAASIMLTVYAEYMARIQKTPVTVFLVSGAIPLVPGAALYRGMKHLMARQLEDFGEQSIYALLFAASMSAGIMVTTIVFRMCLGFIKGKKHGRI</sequence>